<name>A0A8S5R9E7_9VIRU</name>
<proteinExistence type="predicted"/>
<accession>A0A8S5R9E7</accession>
<sequence>MEILTSTAIGSQLKRQSSNDYLQELYRAKRHKDKSFDFQALLDKEMEKLNERQCKTN</sequence>
<dbReference type="EMBL" id="BK015845">
    <property type="protein sequence ID" value="DAE27697.1"/>
    <property type="molecule type" value="Genomic_DNA"/>
</dbReference>
<reference evidence="1" key="1">
    <citation type="journal article" date="2021" name="Proc. Natl. Acad. Sci. U.S.A.">
        <title>A Catalog of Tens of Thousands of Viruses from Human Metagenomes Reveals Hidden Associations with Chronic Diseases.</title>
        <authorList>
            <person name="Tisza M.J."/>
            <person name="Buck C.B."/>
        </authorList>
    </citation>
    <scope>NUCLEOTIDE SEQUENCE</scope>
    <source>
        <strain evidence="1">CtpeS3</strain>
    </source>
</reference>
<organism evidence="1">
    <name type="scientific">virus sp. ctpeS3</name>
    <dbReference type="NCBI Taxonomy" id="2826815"/>
    <lineage>
        <taxon>Viruses</taxon>
    </lineage>
</organism>
<protein>
    <submittedName>
        <fullName evidence="1">PROTEIN QUAKING-A, HAIRPIN, QKI, STAR PROTEIN</fullName>
    </submittedName>
</protein>
<evidence type="ECO:0000313" key="1">
    <source>
        <dbReference type="EMBL" id="DAE27697.1"/>
    </source>
</evidence>